<evidence type="ECO:0000256" key="2">
    <source>
        <dbReference type="ARBA" id="ARBA00022670"/>
    </source>
</evidence>
<proteinExistence type="inferred from homology"/>
<organism evidence="9 10">
    <name type="scientific">Stephania japonica</name>
    <dbReference type="NCBI Taxonomy" id="461633"/>
    <lineage>
        <taxon>Eukaryota</taxon>
        <taxon>Viridiplantae</taxon>
        <taxon>Streptophyta</taxon>
        <taxon>Embryophyta</taxon>
        <taxon>Tracheophyta</taxon>
        <taxon>Spermatophyta</taxon>
        <taxon>Magnoliopsida</taxon>
        <taxon>Ranunculales</taxon>
        <taxon>Menispermaceae</taxon>
        <taxon>Menispermoideae</taxon>
        <taxon>Cissampelideae</taxon>
        <taxon>Stephania</taxon>
    </lineage>
</organism>
<feature type="domain" description="Subtilisin-like protease fibronectin type-III" evidence="8">
    <location>
        <begin position="421"/>
        <end position="516"/>
    </location>
</feature>
<keyword evidence="10" id="KW-1185">Reference proteome</keyword>
<dbReference type="AlphaFoldDB" id="A0AAP0IZ25"/>
<dbReference type="PROSITE" id="PS51892">
    <property type="entry name" value="SUBTILASE"/>
    <property type="match status" value="1"/>
</dbReference>
<dbReference type="PRINTS" id="PR00723">
    <property type="entry name" value="SUBTILISIN"/>
</dbReference>
<accession>A0AAP0IZ25</accession>
<dbReference type="InterPro" id="IPR036852">
    <property type="entry name" value="Peptidase_S8/S53_dom_sf"/>
</dbReference>
<dbReference type="Pfam" id="PF00082">
    <property type="entry name" value="Peptidase_S8"/>
    <property type="match status" value="1"/>
</dbReference>
<comment type="caution">
    <text evidence="9">The sequence shown here is derived from an EMBL/GenBank/DDBJ whole genome shotgun (WGS) entry which is preliminary data.</text>
</comment>
<dbReference type="CDD" id="cd02120">
    <property type="entry name" value="PA_subtilisin_like"/>
    <property type="match status" value="1"/>
</dbReference>
<dbReference type="FunFam" id="2.60.40.2310:FF:000001">
    <property type="entry name" value="Subtilisin-like protease SBT1.5"/>
    <property type="match status" value="1"/>
</dbReference>
<keyword evidence="4" id="KW-0378">Hydrolase</keyword>
<evidence type="ECO:0000256" key="5">
    <source>
        <dbReference type="ARBA" id="ARBA00022825"/>
    </source>
</evidence>
<dbReference type="Gene3D" id="3.40.50.200">
    <property type="entry name" value="Peptidase S8/S53 domain"/>
    <property type="match status" value="2"/>
</dbReference>
<sequence>MPMHLLVRLDNFLGKIIGARFYTDDENNARDTAGHGSHTASTAAGNLVKQASFFGVAEGNARGAVPLSRIAVYKACSPNGCRSDGILSAFDDAISDGVDILSVSLGSRTTLKLEEDAVAIGSFHAMQHGILTSNSAGNNGPSQATTASIAPWLFSVAASTTDRRIIDKVLLGDNTTLMGSAVNGFDLKGRKFPLISGIQAMEKSCSITDGQNCIEACLIPSKIEGKMLMCENTTTPYVALSLSATGAIMSDIAQSPSDEPRMSILPTSLLNLKDGASPDITAPGVNILAAWSTSVPPTNEPQDSRSVKYNIISGTSMSCPHVSGAAAYVKTFHPDWSPSAIKSALMTTAVPMNASSVKAEFAYGTGFINPMKAINPGLIYDASEDDYIKMLCSMGYTSNTIKLIAGKNSSCSPNYKGTAMDLNYPSLTMHNSIEAKYTRTVTNVGVANSTYRATVTSPSYVIVNVEPKVLSFKSLNEKQSFLVTVSLTNPPGEVLLASASLVWLDGIHSVRSPIVVY</sequence>
<keyword evidence="5" id="KW-0720">Serine protease</keyword>
<dbReference type="InterPro" id="IPR000209">
    <property type="entry name" value="Peptidase_S8/S53_dom"/>
</dbReference>
<gene>
    <name evidence="9" type="ORF">Sjap_013412</name>
</gene>
<evidence type="ECO:0000313" key="9">
    <source>
        <dbReference type="EMBL" id="KAK9123810.1"/>
    </source>
</evidence>
<dbReference type="Gene3D" id="3.50.30.30">
    <property type="match status" value="1"/>
</dbReference>
<comment type="similarity">
    <text evidence="1 6">Belongs to the peptidase S8 family.</text>
</comment>
<dbReference type="SUPFAM" id="SSF52743">
    <property type="entry name" value="Subtilisin-like"/>
    <property type="match status" value="1"/>
</dbReference>
<reference evidence="9 10" key="1">
    <citation type="submission" date="2024-01" db="EMBL/GenBank/DDBJ databases">
        <title>Genome assemblies of Stephania.</title>
        <authorList>
            <person name="Yang L."/>
        </authorList>
    </citation>
    <scope>NUCLEOTIDE SEQUENCE [LARGE SCALE GENOMIC DNA]</scope>
    <source>
        <strain evidence="9">QJT</strain>
        <tissue evidence="9">Leaf</tissue>
    </source>
</reference>
<dbReference type="PROSITE" id="PS00138">
    <property type="entry name" value="SUBTILASE_SER"/>
    <property type="match status" value="1"/>
</dbReference>
<feature type="domain" description="Peptidase S8/S53" evidence="7">
    <location>
        <begin position="22"/>
        <end position="364"/>
    </location>
</feature>
<dbReference type="InterPro" id="IPR045051">
    <property type="entry name" value="SBT"/>
</dbReference>
<evidence type="ECO:0000259" key="8">
    <source>
        <dbReference type="Pfam" id="PF17766"/>
    </source>
</evidence>
<comment type="caution">
    <text evidence="6">Lacks conserved residue(s) required for the propagation of feature annotation.</text>
</comment>
<dbReference type="Proteomes" id="UP001417504">
    <property type="component" value="Unassembled WGS sequence"/>
</dbReference>
<dbReference type="GO" id="GO:0006508">
    <property type="term" value="P:proteolysis"/>
    <property type="evidence" value="ECO:0007669"/>
    <property type="project" value="UniProtKB-KW"/>
</dbReference>
<dbReference type="GO" id="GO:0004252">
    <property type="term" value="F:serine-type endopeptidase activity"/>
    <property type="evidence" value="ECO:0007669"/>
    <property type="project" value="InterPro"/>
</dbReference>
<name>A0AAP0IZ25_9MAGN</name>
<evidence type="ECO:0000256" key="1">
    <source>
        <dbReference type="ARBA" id="ARBA00011073"/>
    </source>
</evidence>
<evidence type="ECO:0000256" key="6">
    <source>
        <dbReference type="PROSITE-ProRule" id="PRU01240"/>
    </source>
</evidence>
<protein>
    <recommendedName>
        <fullName evidence="11">Cucumisin</fullName>
    </recommendedName>
</protein>
<dbReference type="Gene3D" id="2.60.40.2310">
    <property type="match status" value="1"/>
</dbReference>
<dbReference type="InterPro" id="IPR023828">
    <property type="entry name" value="Peptidase_S8_Ser-AS"/>
</dbReference>
<keyword evidence="2" id="KW-0645">Protease</keyword>
<keyword evidence="3" id="KW-0732">Signal</keyword>
<dbReference type="Pfam" id="PF17766">
    <property type="entry name" value="fn3_6"/>
    <property type="match status" value="1"/>
</dbReference>
<dbReference type="InterPro" id="IPR015500">
    <property type="entry name" value="Peptidase_S8_subtilisin-rel"/>
</dbReference>
<dbReference type="EMBL" id="JBBNAE010000005">
    <property type="protein sequence ID" value="KAK9123810.1"/>
    <property type="molecule type" value="Genomic_DNA"/>
</dbReference>
<evidence type="ECO:0000313" key="10">
    <source>
        <dbReference type="Proteomes" id="UP001417504"/>
    </source>
</evidence>
<evidence type="ECO:0008006" key="11">
    <source>
        <dbReference type="Google" id="ProtNLM"/>
    </source>
</evidence>
<evidence type="ECO:0000259" key="7">
    <source>
        <dbReference type="Pfam" id="PF00082"/>
    </source>
</evidence>
<dbReference type="PANTHER" id="PTHR10795">
    <property type="entry name" value="PROPROTEIN CONVERTASE SUBTILISIN/KEXIN"/>
    <property type="match status" value="1"/>
</dbReference>
<evidence type="ECO:0000256" key="3">
    <source>
        <dbReference type="ARBA" id="ARBA00022729"/>
    </source>
</evidence>
<dbReference type="InterPro" id="IPR041469">
    <property type="entry name" value="Subtilisin-like_FN3"/>
</dbReference>
<evidence type="ECO:0000256" key="4">
    <source>
        <dbReference type="ARBA" id="ARBA00022801"/>
    </source>
</evidence>